<dbReference type="EMBL" id="LZJY01000218">
    <property type="protein sequence ID" value="OBI02630.1"/>
    <property type="molecule type" value="Genomic_DNA"/>
</dbReference>
<evidence type="ECO:0000313" key="1">
    <source>
        <dbReference type="EMBL" id="OBI02630.1"/>
    </source>
</evidence>
<evidence type="ECO:0000313" key="2">
    <source>
        <dbReference type="Proteomes" id="UP000092207"/>
    </source>
</evidence>
<protein>
    <submittedName>
        <fullName evidence="1">Uncharacterized protein</fullName>
    </submittedName>
</protein>
<sequence>MSSTDVLITPQQVLFGSAAALAARRDGIGARLVATARRVFAPPPHAPDRRPRHYPRQHGFLDDALMAREMGRL</sequence>
<dbReference type="Proteomes" id="UP000092207">
    <property type="component" value="Unassembled WGS sequence"/>
</dbReference>
<dbReference type="AlphaFoldDB" id="A0A1A2VP28"/>
<accession>A0A1A2VP28</accession>
<comment type="caution">
    <text evidence="1">The sequence shown here is derived from an EMBL/GenBank/DDBJ whole genome shotgun (WGS) entry which is preliminary data.</text>
</comment>
<dbReference type="RefSeq" id="WP_067306091.1">
    <property type="nucleotide sequence ID" value="NZ_LZJY01000218.1"/>
</dbReference>
<gene>
    <name evidence="1" type="ORF">A5679_17845</name>
</gene>
<reference evidence="1 2" key="1">
    <citation type="submission" date="2016-06" db="EMBL/GenBank/DDBJ databases">
        <authorList>
            <person name="Kjaerup R.B."/>
            <person name="Dalgaard T.S."/>
            <person name="Juul-Madsen H.R."/>
        </authorList>
    </citation>
    <scope>NUCLEOTIDE SEQUENCE [LARGE SCALE GENOMIC DNA]</scope>
    <source>
        <strain evidence="1 2">E2838</strain>
    </source>
</reference>
<name>A0A1A2VP28_MYCSC</name>
<proteinExistence type="predicted"/>
<organism evidence="1 2">
    <name type="scientific">Mycobacterium scrofulaceum</name>
    <dbReference type="NCBI Taxonomy" id="1783"/>
    <lineage>
        <taxon>Bacteria</taxon>
        <taxon>Bacillati</taxon>
        <taxon>Actinomycetota</taxon>
        <taxon>Actinomycetes</taxon>
        <taxon>Mycobacteriales</taxon>
        <taxon>Mycobacteriaceae</taxon>
        <taxon>Mycobacterium</taxon>
    </lineage>
</organism>